<name>A0A4Y2VGB3_ARAVE</name>
<protein>
    <submittedName>
        <fullName evidence="2">Uncharacterized protein</fullName>
    </submittedName>
</protein>
<sequence length="94" mass="10324">MASNFQRLTIMAAQLGLGEDNLNVPSIPNSSNNKTDFSLERGAIDGMPTYRVPKLDVFEEFQSEPKIENDPSNNLVERSHGSEISSIRNDALGS</sequence>
<evidence type="ECO:0000256" key="1">
    <source>
        <dbReference type="SAM" id="MobiDB-lite"/>
    </source>
</evidence>
<organism evidence="2 3">
    <name type="scientific">Araneus ventricosus</name>
    <name type="common">Orbweaver spider</name>
    <name type="synonym">Epeira ventricosa</name>
    <dbReference type="NCBI Taxonomy" id="182803"/>
    <lineage>
        <taxon>Eukaryota</taxon>
        <taxon>Metazoa</taxon>
        <taxon>Ecdysozoa</taxon>
        <taxon>Arthropoda</taxon>
        <taxon>Chelicerata</taxon>
        <taxon>Arachnida</taxon>
        <taxon>Araneae</taxon>
        <taxon>Araneomorphae</taxon>
        <taxon>Entelegynae</taxon>
        <taxon>Araneoidea</taxon>
        <taxon>Araneidae</taxon>
        <taxon>Araneus</taxon>
    </lineage>
</organism>
<keyword evidence="3" id="KW-1185">Reference proteome</keyword>
<evidence type="ECO:0000313" key="2">
    <source>
        <dbReference type="EMBL" id="GBO22700.1"/>
    </source>
</evidence>
<dbReference type="EMBL" id="BGPR01045760">
    <property type="protein sequence ID" value="GBO22700.1"/>
    <property type="molecule type" value="Genomic_DNA"/>
</dbReference>
<proteinExistence type="predicted"/>
<comment type="caution">
    <text evidence="2">The sequence shown here is derived from an EMBL/GenBank/DDBJ whole genome shotgun (WGS) entry which is preliminary data.</text>
</comment>
<reference evidence="2 3" key="1">
    <citation type="journal article" date="2019" name="Sci. Rep.">
        <title>Orb-weaving spider Araneus ventricosus genome elucidates the spidroin gene catalogue.</title>
        <authorList>
            <person name="Kono N."/>
            <person name="Nakamura H."/>
            <person name="Ohtoshi R."/>
            <person name="Moran D.A.P."/>
            <person name="Shinohara A."/>
            <person name="Yoshida Y."/>
            <person name="Fujiwara M."/>
            <person name="Mori M."/>
            <person name="Tomita M."/>
            <person name="Arakawa K."/>
        </authorList>
    </citation>
    <scope>NUCLEOTIDE SEQUENCE [LARGE SCALE GENOMIC DNA]</scope>
</reference>
<evidence type="ECO:0000313" key="3">
    <source>
        <dbReference type="Proteomes" id="UP000499080"/>
    </source>
</evidence>
<feature type="compositionally biased region" description="Polar residues" evidence="1">
    <location>
        <begin position="70"/>
        <end position="88"/>
    </location>
</feature>
<dbReference type="AlphaFoldDB" id="A0A4Y2VGB3"/>
<feature type="region of interest" description="Disordered" evidence="1">
    <location>
        <begin position="63"/>
        <end position="94"/>
    </location>
</feature>
<gene>
    <name evidence="2" type="ORF">AVEN_130838_1</name>
</gene>
<accession>A0A4Y2VGB3</accession>
<dbReference type="Proteomes" id="UP000499080">
    <property type="component" value="Unassembled WGS sequence"/>
</dbReference>